<evidence type="ECO:0000313" key="1">
    <source>
        <dbReference type="EMBL" id="AIF83683.1"/>
    </source>
</evidence>
<reference evidence="1 2" key="1">
    <citation type="journal article" date="2014" name="PLoS ONE">
        <title>Genome Sequence of Candidatus Nitrososphaera evergladensis from Group I.1b Enriched from Everglades Soil Reveals Novel Genomic Features of the Ammonia-Oxidizing Archaea.</title>
        <authorList>
            <person name="Zhalnina K.V."/>
            <person name="Dias R."/>
            <person name="Leonard M.T."/>
            <person name="Dorr de Quadros P."/>
            <person name="Camargo F.A."/>
            <person name="Drew J.C."/>
            <person name="Farmerie W.G."/>
            <person name="Daroub S.H."/>
            <person name="Triplett E.W."/>
        </authorList>
    </citation>
    <scope>NUCLEOTIDE SEQUENCE [LARGE SCALE GENOMIC DNA]</scope>
    <source>
        <strain evidence="1 2">SR1</strain>
    </source>
</reference>
<dbReference type="KEGG" id="nev:NTE_01620"/>
<accession>A0A075MR58</accession>
<dbReference type="Proteomes" id="UP000028194">
    <property type="component" value="Chromosome"/>
</dbReference>
<name>A0A075MR58_9ARCH</name>
<dbReference type="EMBL" id="CP007174">
    <property type="protein sequence ID" value="AIF83683.1"/>
    <property type="molecule type" value="Genomic_DNA"/>
</dbReference>
<sequence length="145" mass="16539">MITGVLATSIRLPSTEEVRKLDISDLAIASALSDALRDRMREYVAIDPFTVVDPFDGDHTYSAVIDKENPNRVVAIIVNKRDSLPQLPWSTIMGERLAKIQMTKEEAKALKHEMMPKEWGNFYPYRRNGRVAGYFMFAFQVCGQR</sequence>
<dbReference type="HOGENOM" id="CLU_1782436_0_0_2"/>
<proteinExistence type="predicted"/>
<dbReference type="AlphaFoldDB" id="A0A075MR58"/>
<protein>
    <submittedName>
        <fullName evidence="1">Uncharacterized protein</fullName>
    </submittedName>
</protein>
<keyword evidence="2" id="KW-1185">Reference proteome</keyword>
<organism evidence="1 2">
    <name type="scientific">Candidatus Nitrososphaera evergladensis SR1</name>
    <dbReference type="NCBI Taxonomy" id="1459636"/>
    <lineage>
        <taxon>Archaea</taxon>
        <taxon>Nitrososphaerota</taxon>
        <taxon>Nitrososphaeria</taxon>
        <taxon>Nitrososphaerales</taxon>
        <taxon>Nitrososphaeraceae</taxon>
        <taxon>Nitrososphaera</taxon>
    </lineage>
</organism>
<evidence type="ECO:0000313" key="2">
    <source>
        <dbReference type="Proteomes" id="UP000028194"/>
    </source>
</evidence>
<gene>
    <name evidence="1" type="ORF">NTE_01620</name>
</gene>